<evidence type="ECO:0000313" key="3">
    <source>
        <dbReference type="Proteomes" id="UP000345637"/>
    </source>
</evidence>
<dbReference type="Pfam" id="PF05321">
    <property type="entry name" value="HHA"/>
    <property type="match status" value="1"/>
</dbReference>
<dbReference type="InterPro" id="IPR036666">
    <property type="entry name" value="HHA_sf"/>
</dbReference>
<accession>A0A485DBT5</accession>
<dbReference type="Pfam" id="PF10757">
    <property type="entry name" value="YbaJ"/>
    <property type="match status" value="1"/>
</dbReference>
<dbReference type="Proteomes" id="UP000345637">
    <property type="component" value="Unassembled WGS sequence"/>
</dbReference>
<dbReference type="AlphaFoldDB" id="A0A485DBT5"/>
<name>A0A485DBT5_RAOPL</name>
<dbReference type="SUPFAM" id="SSF68989">
    <property type="entry name" value="Hemolysin expression modulating protein HHA"/>
    <property type="match status" value="1"/>
</dbReference>
<dbReference type="InterPro" id="IPR007985">
    <property type="entry name" value="Hemolysn_expr_modulating_HHA"/>
</dbReference>
<protein>
    <submittedName>
        <fullName evidence="2">Toxin overexpression modulator in biofilms</fullName>
    </submittedName>
</protein>
<reference evidence="2 3" key="1">
    <citation type="submission" date="2019-03" db="EMBL/GenBank/DDBJ databases">
        <authorList>
            <consortium name="Pathogen Informatics"/>
        </authorList>
    </citation>
    <scope>NUCLEOTIDE SEQUENCE [LARGE SCALE GENOMIC DNA]</scope>
    <source>
        <strain evidence="2 3">NCTC12998</strain>
    </source>
</reference>
<organism evidence="2 3">
    <name type="scientific">Raoultella planticola</name>
    <name type="common">Klebsiella planticola</name>
    <dbReference type="NCBI Taxonomy" id="575"/>
    <lineage>
        <taxon>Bacteria</taxon>
        <taxon>Pseudomonadati</taxon>
        <taxon>Pseudomonadota</taxon>
        <taxon>Gammaproteobacteria</taxon>
        <taxon>Enterobacterales</taxon>
        <taxon>Enterobacteriaceae</taxon>
        <taxon>Klebsiella/Raoultella group</taxon>
        <taxon>Raoultella</taxon>
    </lineage>
</organism>
<dbReference type="EMBL" id="CAADJE010000044">
    <property type="protein sequence ID" value="VFS94115.1"/>
    <property type="molecule type" value="Genomic_DNA"/>
</dbReference>
<comment type="similarity">
    <text evidence="1">Belongs to the Hha/YmoA/Cnu family.</text>
</comment>
<evidence type="ECO:0000313" key="2">
    <source>
        <dbReference type="EMBL" id="VFS94115.1"/>
    </source>
</evidence>
<sequence length="165" mass="19181">MTALQTWKRVTHGWVNDPTSAINLQLNELIEHIATFALNYKIKYAEDNKLIAQLDEYLDDTFMLFSSYGINTADLQKWRKSGNRLFRCFVQRQPGKSGKSFLLVLLQSKGEVMSGEPLTKTDYLMRLRRCQTIDTLERVIEKNKYELSDNELAVFTQRPITVLLN</sequence>
<evidence type="ECO:0000256" key="1">
    <source>
        <dbReference type="ARBA" id="ARBA00010526"/>
    </source>
</evidence>
<gene>
    <name evidence="2" type="primary">tomB</name>
    <name evidence="2" type="ORF">NCTC12998_07846</name>
</gene>
<dbReference type="NCBIfam" id="NF007948">
    <property type="entry name" value="PRK10667.1"/>
    <property type="match status" value="1"/>
</dbReference>
<dbReference type="Gene3D" id="1.20.1280.40">
    <property type="entry name" value="HHA"/>
    <property type="match status" value="1"/>
</dbReference>
<dbReference type="InterPro" id="IPR019693">
    <property type="entry name" value="Biofilm_formation_reg_YbaJ"/>
</dbReference>
<proteinExistence type="inferred from homology"/>